<dbReference type="SUPFAM" id="SSF57716">
    <property type="entry name" value="Glucocorticoid receptor-like (DNA-binding domain)"/>
    <property type="match status" value="1"/>
</dbReference>
<evidence type="ECO:0000256" key="3">
    <source>
        <dbReference type="ARBA" id="ARBA00022833"/>
    </source>
</evidence>
<feature type="zinc finger region" description="dksA C4-type" evidence="4">
    <location>
        <begin position="84"/>
        <end position="108"/>
    </location>
</feature>
<dbReference type="AlphaFoldDB" id="A0A1F5GS53"/>
<name>A0A1F5GS53_9BACT</name>
<dbReference type="PANTHER" id="PTHR33823">
    <property type="entry name" value="RNA POLYMERASE-BINDING TRANSCRIPTION FACTOR DKSA-RELATED"/>
    <property type="match status" value="1"/>
</dbReference>
<evidence type="ECO:0000259" key="5">
    <source>
        <dbReference type="Pfam" id="PF01258"/>
    </source>
</evidence>
<evidence type="ECO:0000256" key="1">
    <source>
        <dbReference type="ARBA" id="ARBA00022723"/>
    </source>
</evidence>
<evidence type="ECO:0000256" key="4">
    <source>
        <dbReference type="PROSITE-ProRule" id="PRU00510"/>
    </source>
</evidence>
<dbReference type="InterPro" id="IPR020458">
    <property type="entry name" value="Znf_DskA_TraR_CS"/>
</dbReference>
<dbReference type="InterPro" id="IPR000962">
    <property type="entry name" value="Znf_DskA_TraR"/>
</dbReference>
<dbReference type="Proteomes" id="UP000178336">
    <property type="component" value="Unassembled WGS sequence"/>
</dbReference>
<reference evidence="6 7" key="1">
    <citation type="journal article" date="2016" name="Nat. Commun.">
        <title>Thousands of microbial genomes shed light on interconnected biogeochemical processes in an aquifer system.</title>
        <authorList>
            <person name="Anantharaman K."/>
            <person name="Brown C.T."/>
            <person name="Hug L.A."/>
            <person name="Sharon I."/>
            <person name="Castelle C.J."/>
            <person name="Probst A.J."/>
            <person name="Thomas B.C."/>
            <person name="Singh A."/>
            <person name="Wilkins M.J."/>
            <person name="Karaoz U."/>
            <person name="Brodie E.L."/>
            <person name="Williams K.H."/>
            <person name="Hubbard S.S."/>
            <person name="Banfield J.F."/>
        </authorList>
    </citation>
    <scope>NUCLEOTIDE SEQUENCE [LARGE SCALE GENOMIC DNA]</scope>
</reference>
<evidence type="ECO:0000313" key="6">
    <source>
        <dbReference type="EMBL" id="OGD94691.1"/>
    </source>
</evidence>
<dbReference type="PROSITE" id="PS01102">
    <property type="entry name" value="ZF_DKSA_1"/>
    <property type="match status" value="1"/>
</dbReference>
<feature type="domain" description="Zinc finger DksA/TraR C4-type" evidence="5">
    <location>
        <begin position="79"/>
        <end position="113"/>
    </location>
</feature>
<dbReference type="Pfam" id="PF01258">
    <property type="entry name" value="zf-dskA_traR"/>
    <property type="match status" value="1"/>
</dbReference>
<dbReference type="Gene3D" id="1.20.120.910">
    <property type="entry name" value="DksA, coiled-coil domain"/>
    <property type="match status" value="1"/>
</dbReference>
<accession>A0A1F5GS53</accession>
<organism evidence="6 7">
    <name type="scientific">Candidatus Curtissbacteria bacterium RIFCSPLOWO2_01_FULL_37_9</name>
    <dbReference type="NCBI Taxonomy" id="1797724"/>
    <lineage>
        <taxon>Bacteria</taxon>
        <taxon>Candidatus Curtissiibacteriota</taxon>
    </lineage>
</organism>
<sequence length="116" mass="13221">MINLETLKNKVVKQRNTVVAALKRLKRDDPFSSEDRSLIVEPGTDAAQLFGHEQAVVLENKLKADLKEIELALTKITKGTYGICEKCKKKIDYARLEVKPQANYCMKCEKELEPKE</sequence>
<dbReference type="STRING" id="1797724.A3A48_02365"/>
<dbReference type="PROSITE" id="PS51128">
    <property type="entry name" value="ZF_DKSA_2"/>
    <property type="match status" value="1"/>
</dbReference>
<keyword evidence="2" id="KW-0863">Zinc-finger</keyword>
<gene>
    <name evidence="6" type="ORF">A3A48_02365</name>
</gene>
<keyword evidence="1" id="KW-0479">Metal-binding</keyword>
<dbReference type="PANTHER" id="PTHR33823:SF4">
    <property type="entry name" value="GENERAL STRESS PROTEIN 16O"/>
    <property type="match status" value="1"/>
</dbReference>
<dbReference type="EMBL" id="MFBN01000043">
    <property type="protein sequence ID" value="OGD94691.1"/>
    <property type="molecule type" value="Genomic_DNA"/>
</dbReference>
<comment type="caution">
    <text evidence="6">The sequence shown here is derived from an EMBL/GenBank/DDBJ whole genome shotgun (WGS) entry which is preliminary data.</text>
</comment>
<dbReference type="GO" id="GO:0008270">
    <property type="term" value="F:zinc ion binding"/>
    <property type="evidence" value="ECO:0007669"/>
    <property type="project" value="UniProtKB-KW"/>
</dbReference>
<protein>
    <recommendedName>
        <fullName evidence="5">Zinc finger DksA/TraR C4-type domain-containing protein</fullName>
    </recommendedName>
</protein>
<keyword evidence="3" id="KW-0862">Zinc</keyword>
<evidence type="ECO:0000313" key="7">
    <source>
        <dbReference type="Proteomes" id="UP000178336"/>
    </source>
</evidence>
<proteinExistence type="predicted"/>
<evidence type="ECO:0000256" key="2">
    <source>
        <dbReference type="ARBA" id="ARBA00022771"/>
    </source>
</evidence>